<dbReference type="RefSeq" id="WP_261851769.1">
    <property type="nucleotide sequence ID" value="NZ_BQXY01000002.1"/>
</dbReference>
<comment type="subcellular location">
    <subcellularLocation>
        <location evidence="2 15 17">Cytoplasm</location>
    </subcellularLocation>
</comment>
<evidence type="ECO:0000256" key="16">
    <source>
        <dbReference type="PIRSR" id="PIRSR000386-1"/>
    </source>
</evidence>
<comment type="similarity">
    <text evidence="3 15 17">Belongs to the RNA methyltransferase TrmD family.</text>
</comment>
<evidence type="ECO:0000256" key="9">
    <source>
        <dbReference type="ARBA" id="ARBA00022679"/>
    </source>
</evidence>
<dbReference type="GO" id="GO:0052906">
    <property type="term" value="F:tRNA (guanine(37)-N1)-methyltransferase activity"/>
    <property type="evidence" value="ECO:0007669"/>
    <property type="project" value="UniProtKB-UniRule"/>
</dbReference>
<evidence type="ECO:0000256" key="12">
    <source>
        <dbReference type="ARBA" id="ARBA00029736"/>
    </source>
</evidence>
<dbReference type="Pfam" id="PF01746">
    <property type="entry name" value="tRNA_m1G_MT"/>
    <property type="match status" value="1"/>
</dbReference>
<dbReference type="FunFam" id="3.40.1280.10:FF:000001">
    <property type="entry name" value="tRNA (guanine-N(1)-)-methyltransferase"/>
    <property type="match status" value="1"/>
</dbReference>
<keyword evidence="9 15" id="KW-0808">Transferase</keyword>
<dbReference type="GO" id="GO:0002939">
    <property type="term" value="P:tRNA N1-guanine methylation"/>
    <property type="evidence" value="ECO:0007669"/>
    <property type="project" value="TreeGrafter"/>
</dbReference>
<dbReference type="InterPro" id="IPR023148">
    <property type="entry name" value="tRNA_m1G_MeTrfase_C_sf"/>
</dbReference>
<evidence type="ECO:0000256" key="3">
    <source>
        <dbReference type="ARBA" id="ARBA00007630"/>
    </source>
</evidence>
<dbReference type="Gene3D" id="3.40.1280.10">
    <property type="match status" value="1"/>
</dbReference>
<dbReference type="FunFam" id="1.10.1270.20:FF:000001">
    <property type="entry name" value="tRNA (guanine-N(1)-)-methyltransferase"/>
    <property type="match status" value="1"/>
</dbReference>
<dbReference type="PANTHER" id="PTHR46417">
    <property type="entry name" value="TRNA (GUANINE-N(1)-)-METHYLTRANSFERASE"/>
    <property type="match status" value="1"/>
</dbReference>
<comment type="catalytic activity">
    <reaction evidence="14 15 17">
        <text>guanosine(37) in tRNA + S-adenosyl-L-methionine = N(1)-methylguanosine(37) in tRNA + S-adenosyl-L-homocysteine + H(+)</text>
        <dbReference type="Rhea" id="RHEA:36899"/>
        <dbReference type="Rhea" id="RHEA-COMP:10145"/>
        <dbReference type="Rhea" id="RHEA-COMP:10147"/>
        <dbReference type="ChEBI" id="CHEBI:15378"/>
        <dbReference type="ChEBI" id="CHEBI:57856"/>
        <dbReference type="ChEBI" id="CHEBI:59789"/>
        <dbReference type="ChEBI" id="CHEBI:73542"/>
        <dbReference type="ChEBI" id="CHEBI:74269"/>
        <dbReference type="EC" id="2.1.1.228"/>
    </reaction>
</comment>
<dbReference type="EC" id="2.1.1.228" evidence="5 15"/>
<dbReference type="SUPFAM" id="SSF75217">
    <property type="entry name" value="alpha/beta knot"/>
    <property type="match status" value="1"/>
</dbReference>
<evidence type="ECO:0000256" key="13">
    <source>
        <dbReference type="ARBA" id="ARBA00033392"/>
    </source>
</evidence>
<evidence type="ECO:0000256" key="10">
    <source>
        <dbReference type="ARBA" id="ARBA00022691"/>
    </source>
</evidence>
<dbReference type="InterPro" id="IPR016009">
    <property type="entry name" value="tRNA_MeTrfase_TRMD/TRM10"/>
</dbReference>
<comment type="function">
    <text evidence="1 15 17">Specifically methylates guanosine-37 in various tRNAs.</text>
</comment>
<comment type="subunit">
    <text evidence="4 15 17">Homodimer.</text>
</comment>
<evidence type="ECO:0000256" key="17">
    <source>
        <dbReference type="RuleBase" id="RU003464"/>
    </source>
</evidence>
<feature type="binding site" evidence="15 16">
    <location>
        <begin position="129"/>
        <end position="134"/>
    </location>
    <ligand>
        <name>S-adenosyl-L-methionine</name>
        <dbReference type="ChEBI" id="CHEBI:59789"/>
    </ligand>
</feature>
<evidence type="ECO:0000256" key="8">
    <source>
        <dbReference type="ARBA" id="ARBA00022603"/>
    </source>
</evidence>
<dbReference type="InterPro" id="IPR002649">
    <property type="entry name" value="tRNA_m1G_MeTrfase_TrmD"/>
</dbReference>
<evidence type="ECO:0000256" key="15">
    <source>
        <dbReference type="HAMAP-Rule" id="MF_00605"/>
    </source>
</evidence>
<dbReference type="PIRSF" id="PIRSF000386">
    <property type="entry name" value="tRNA_mtase"/>
    <property type="match status" value="1"/>
</dbReference>
<feature type="binding site" evidence="15 16">
    <location>
        <position position="110"/>
    </location>
    <ligand>
        <name>S-adenosyl-L-methionine</name>
        <dbReference type="ChEBI" id="CHEBI:59789"/>
    </ligand>
</feature>
<dbReference type="Gene3D" id="1.10.1270.20">
    <property type="entry name" value="tRNA(m1g37)methyltransferase, domain 2"/>
    <property type="match status" value="1"/>
</dbReference>
<sequence>MKINILTLFPDMFNVFEHSIIGRARNSGILDINTTNIREFSASKHKKVDDYPYGGGAGMVMSAQPVVECIKSVKQNNNGKVIFLGPRGKTFNQEVAKEISKLDEVIFVCGHYEGIDERAYKYFDMELSLGDFVLTGGEMAAIPIIDSICRLIPGVLSSEESFVEESFYSGLLEYPQYTRPEVFQDESVPSVLLSGHHENIRKWRRKMSLRITKERRPDLFQNVKLTKEDIKLLKEYEKNVD</sequence>
<comment type="caution">
    <text evidence="19">The sequence shown here is derived from an EMBL/GenBank/DDBJ whole genome shotgun (WGS) entry which is preliminary data.</text>
</comment>
<dbReference type="Proteomes" id="UP001057868">
    <property type="component" value="Unassembled WGS sequence"/>
</dbReference>
<evidence type="ECO:0000256" key="4">
    <source>
        <dbReference type="ARBA" id="ARBA00011738"/>
    </source>
</evidence>
<dbReference type="AlphaFoldDB" id="A0A9W5Y118"/>
<feature type="domain" description="tRNA methyltransferase TRMD/TRM10-type" evidence="18">
    <location>
        <begin position="1"/>
        <end position="221"/>
    </location>
</feature>
<dbReference type="NCBIfam" id="NF000648">
    <property type="entry name" value="PRK00026.1"/>
    <property type="match status" value="1"/>
</dbReference>
<keyword evidence="20" id="KW-1185">Reference proteome</keyword>
<evidence type="ECO:0000256" key="6">
    <source>
        <dbReference type="ARBA" id="ARBA00014679"/>
    </source>
</evidence>
<dbReference type="NCBIfam" id="TIGR00088">
    <property type="entry name" value="trmD"/>
    <property type="match status" value="1"/>
</dbReference>
<dbReference type="InterPro" id="IPR029028">
    <property type="entry name" value="Alpha/beta_knot_MTases"/>
</dbReference>
<keyword evidence="10 15" id="KW-0949">S-adenosyl-L-methionine</keyword>
<name>A0A9W5Y118_9CLOT</name>
<evidence type="ECO:0000256" key="2">
    <source>
        <dbReference type="ARBA" id="ARBA00004496"/>
    </source>
</evidence>
<evidence type="ECO:0000313" key="20">
    <source>
        <dbReference type="Proteomes" id="UP001057868"/>
    </source>
</evidence>
<organism evidence="19 20">
    <name type="scientific">Clostridium folliculivorans</name>
    <dbReference type="NCBI Taxonomy" id="2886038"/>
    <lineage>
        <taxon>Bacteria</taxon>
        <taxon>Bacillati</taxon>
        <taxon>Bacillota</taxon>
        <taxon>Clostridia</taxon>
        <taxon>Eubacteriales</taxon>
        <taxon>Clostridiaceae</taxon>
        <taxon>Clostridium</taxon>
    </lineage>
</organism>
<evidence type="ECO:0000256" key="7">
    <source>
        <dbReference type="ARBA" id="ARBA00022490"/>
    </source>
</evidence>
<evidence type="ECO:0000256" key="11">
    <source>
        <dbReference type="ARBA" id="ARBA00022694"/>
    </source>
</evidence>
<keyword evidence="11 15" id="KW-0819">tRNA processing</keyword>
<evidence type="ECO:0000256" key="14">
    <source>
        <dbReference type="ARBA" id="ARBA00047783"/>
    </source>
</evidence>
<evidence type="ECO:0000259" key="18">
    <source>
        <dbReference type="Pfam" id="PF01746"/>
    </source>
</evidence>
<keyword evidence="8 15" id="KW-0489">Methyltransferase</keyword>
<dbReference type="InterPro" id="IPR029026">
    <property type="entry name" value="tRNA_m1G_MTases_N"/>
</dbReference>
<evidence type="ECO:0000256" key="1">
    <source>
        <dbReference type="ARBA" id="ARBA00002634"/>
    </source>
</evidence>
<dbReference type="HAMAP" id="MF_00605">
    <property type="entry name" value="TrmD"/>
    <property type="match status" value="1"/>
</dbReference>
<dbReference type="GO" id="GO:0005829">
    <property type="term" value="C:cytosol"/>
    <property type="evidence" value="ECO:0007669"/>
    <property type="project" value="TreeGrafter"/>
</dbReference>
<dbReference type="PANTHER" id="PTHR46417:SF1">
    <property type="entry name" value="TRNA (GUANINE-N(1)-)-METHYLTRANSFERASE"/>
    <property type="match status" value="1"/>
</dbReference>
<dbReference type="CDD" id="cd18080">
    <property type="entry name" value="TrmD-like"/>
    <property type="match status" value="1"/>
</dbReference>
<proteinExistence type="inferred from homology"/>
<evidence type="ECO:0000313" key="19">
    <source>
        <dbReference type="EMBL" id="GKU24774.1"/>
    </source>
</evidence>
<reference evidence="19" key="1">
    <citation type="journal article" date="2023" name="Int. J. Syst. Evol. Microbiol.">
        <title>&lt;i&gt;Clostridium folliculivorans&lt;/i&gt; sp. nov., isolated from soil samples of an organic paddy in Japan.</title>
        <authorList>
            <person name="Tazawa J."/>
            <person name="Kobayashi H."/>
            <person name="Tanizawa Y."/>
            <person name="Uchino A."/>
            <person name="Tanaka F."/>
            <person name="Urashima Y."/>
            <person name="Miura S."/>
            <person name="Sakamoto M."/>
            <person name="Ohkuma M."/>
            <person name="Tohno M."/>
        </authorList>
    </citation>
    <scope>NUCLEOTIDE SEQUENCE</scope>
    <source>
        <strain evidence="19">D1-1</strain>
    </source>
</reference>
<gene>
    <name evidence="15 19" type="primary">trmD</name>
    <name evidence="19" type="ORF">CFOLD11_16000</name>
</gene>
<evidence type="ECO:0000256" key="5">
    <source>
        <dbReference type="ARBA" id="ARBA00012807"/>
    </source>
</evidence>
<accession>A0A9W5Y118</accession>
<dbReference type="EMBL" id="BQXY01000002">
    <property type="protein sequence ID" value="GKU24774.1"/>
    <property type="molecule type" value="Genomic_DNA"/>
</dbReference>
<keyword evidence="7 15" id="KW-0963">Cytoplasm</keyword>
<protein>
    <recommendedName>
        <fullName evidence="6 15">tRNA (guanine-N(1)-)-methyltransferase</fullName>
        <ecNumber evidence="5 15">2.1.1.228</ecNumber>
    </recommendedName>
    <alternativeName>
        <fullName evidence="12 15">M1G-methyltransferase</fullName>
    </alternativeName>
    <alternativeName>
        <fullName evidence="13 15">tRNA [GM37] methyltransferase</fullName>
    </alternativeName>
</protein>